<dbReference type="RefSeq" id="WP_024127822.1">
    <property type="nucleotide sequence ID" value="NC_023287.1"/>
</dbReference>
<protein>
    <submittedName>
        <fullName evidence="1">Abortive infection bacteriophage resistance protein</fullName>
    </submittedName>
</protein>
<proteinExistence type="predicted"/>
<sequence length="292" mass="34737">MGSMKPNQLKVPKTYEEQVSILKERGLHIENEQKAIEVLKRINYYRLTAYGLTLKTSDKVDQFKSGISFEHILKLYEFDKELRLLLLDAIESIETAFRAHIAYYHAHTYGADAYKNPTHFKNETYHAKFLTNLERSLKENERELFVKHHHTKYQSNFPIWVAVEVLSFSTLSMMFKNLHNQDKQTISKEHYSMDFKYIESWLYTLTMIRNICAHHGRLYGKTLTIRPQVFANIKKELSNERIFIVFFIISKLLTSNERSVFVDKLTHLLDSYAAFIDYKQLGIPQRWKQYFE</sequence>
<dbReference type="Pfam" id="PF07751">
    <property type="entry name" value="Abi_2"/>
    <property type="match status" value="1"/>
</dbReference>
<keyword evidence="1" id="KW-0614">Plasmid</keyword>
<dbReference type="InterPro" id="IPR011664">
    <property type="entry name" value="Abi_system_AbiD/AbiF-like"/>
</dbReference>
<dbReference type="PIRSF" id="PIRSF034934">
    <property type="entry name" value="AbiF_AbiD"/>
    <property type="match status" value="1"/>
</dbReference>
<dbReference type="EMBL" id="KF648874">
    <property type="protein sequence ID" value="AHE40553.1"/>
    <property type="molecule type" value="Genomic_DNA"/>
</dbReference>
<organism evidence="1">
    <name type="scientific">Exiguobacterium sp. S3-2</name>
    <dbReference type="NCBI Taxonomy" id="1389960"/>
    <lineage>
        <taxon>Bacteria</taxon>
        <taxon>Bacillati</taxon>
        <taxon>Bacillota</taxon>
        <taxon>Bacilli</taxon>
        <taxon>Bacillales</taxon>
        <taxon>Bacillales Family XII. Incertae Sedis</taxon>
        <taxon>Exiguobacterium</taxon>
    </lineage>
</organism>
<reference evidence="1" key="1">
    <citation type="journal article" date="2014" name="Appl. Environ. Microbiol.">
        <title>Characterization of a Multiresistant Mosaic Plasmid from a Fish Farm Sediment Exiguobacterium sp. Isolate Reveals Aggregation of Functional Clinic-Associated Antibiotic Resistance Genes.</title>
        <authorList>
            <person name="Yang J."/>
            <person name="Wang C."/>
            <person name="Wu J."/>
            <person name="Liu L."/>
            <person name="Zhang G."/>
            <person name="Feng J."/>
        </authorList>
    </citation>
    <scope>NUCLEOTIDE SEQUENCE</scope>
    <source>
        <strain evidence="1">S3-2</strain>
        <plasmid evidence="1">pMC1</plasmid>
    </source>
</reference>
<geneLocation type="plasmid" evidence="1">
    <name>pMC1</name>
</geneLocation>
<evidence type="ECO:0000313" key="1">
    <source>
        <dbReference type="EMBL" id="AHE40553.1"/>
    </source>
</evidence>
<accession>V9Z8U6</accession>
<dbReference type="InterPro" id="IPR017034">
    <property type="entry name" value="Abi_system_AbiD/AbiF"/>
</dbReference>
<dbReference type="AlphaFoldDB" id="V9Z8U6"/>
<name>V9Z8U6_9BACL</name>